<name>A0A914UTQ8_9BILA</name>
<dbReference type="AlphaFoldDB" id="A0A914UTQ8"/>
<evidence type="ECO:0000313" key="2">
    <source>
        <dbReference type="WBParaSite" id="PSAMB.scaffold12086size2962.g34620.t1"/>
    </source>
</evidence>
<protein>
    <submittedName>
        <fullName evidence="2">Uncharacterized protein</fullName>
    </submittedName>
</protein>
<keyword evidence="1" id="KW-1185">Reference proteome</keyword>
<evidence type="ECO:0000313" key="1">
    <source>
        <dbReference type="Proteomes" id="UP000887566"/>
    </source>
</evidence>
<dbReference type="WBParaSite" id="PSAMB.scaffold12086size2962.g34620.t1">
    <property type="protein sequence ID" value="PSAMB.scaffold12086size2962.g34620.t1"/>
    <property type="gene ID" value="PSAMB.scaffold12086size2962.g34620"/>
</dbReference>
<proteinExistence type="predicted"/>
<organism evidence="1 2">
    <name type="scientific">Plectus sambesii</name>
    <dbReference type="NCBI Taxonomy" id="2011161"/>
    <lineage>
        <taxon>Eukaryota</taxon>
        <taxon>Metazoa</taxon>
        <taxon>Ecdysozoa</taxon>
        <taxon>Nematoda</taxon>
        <taxon>Chromadorea</taxon>
        <taxon>Plectida</taxon>
        <taxon>Plectina</taxon>
        <taxon>Plectoidea</taxon>
        <taxon>Plectidae</taxon>
        <taxon>Plectus</taxon>
    </lineage>
</organism>
<dbReference type="Proteomes" id="UP000887566">
    <property type="component" value="Unplaced"/>
</dbReference>
<sequence>MIVSRVVRIPVGATLCANHSTTTTPSTGSLCTVLHSSTTAVVSFVMSANNWKTNETGDASESNPSNCGTCAPPTFDERKCCHANNCAIDALCKGESRKKVRCRTVCQL</sequence>
<reference evidence="2" key="1">
    <citation type="submission" date="2022-11" db="UniProtKB">
        <authorList>
            <consortium name="WormBaseParasite"/>
        </authorList>
    </citation>
    <scope>IDENTIFICATION</scope>
</reference>
<accession>A0A914UTQ8</accession>